<evidence type="ECO:0000313" key="4">
    <source>
        <dbReference type="Proteomes" id="UP001057753"/>
    </source>
</evidence>
<organism evidence="3 4">
    <name type="scientific">Salipaludibacillus agaradhaerens</name>
    <name type="common">Bacillus agaradhaerens</name>
    <dbReference type="NCBI Taxonomy" id="76935"/>
    <lineage>
        <taxon>Bacteria</taxon>
        <taxon>Bacillati</taxon>
        <taxon>Bacillota</taxon>
        <taxon>Bacilli</taxon>
        <taxon>Bacillales</taxon>
        <taxon>Bacillaceae</taxon>
    </lineage>
</organism>
<reference evidence="3" key="1">
    <citation type="submission" date="2020-06" db="EMBL/GenBank/DDBJ databases">
        <title>Insight into the genomes of haloalkaliphilic bacilli from Kenyan soda lakes.</title>
        <authorList>
            <person name="Mwirichia R."/>
            <person name="Villamizar G.C."/>
            <person name="Poehlein A."/>
            <person name="Mugweru J."/>
            <person name="Kipnyargis A."/>
            <person name="Kiplimo D."/>
            <person name="Orwa P."/>
            <person name="Daniel R."/>
        </authorList>
    </citation>
    <scope>NUCLEOTIDE SEQUENCE</scope>
    <source>
        <strain evidence="3">B1096_S55</strain>
    </source>
</reference>
<feature type="chain" id="PRO_5040435917" description="Lipoprotein" evidence="2">
    <location>
        <begin position="21"/>
        <end position="217"/>
    </location>
</feature>
<evidence type="ECO:0000313" key="3">
    <source>
        <dbReference type="EMBL" id="MCR6098697.1"/>
    </source>
</evidence>
<protein>
    <recommendedName>
        <fullName evidence="5">Lipoprotein</fullName>
    </recommendedName>
</protein>
<dbReference type="Proteomes" id="UP001057753">
    <property type="component" value="Unassembled WGS sequence"/>
</dbReference>
<keyword evidence="4" id="KW-1185">Reference proteome</keyword>
<dbReference type="EMBL" id="JABXYM010000002">
    <property type="protein sequence ID" value="MCR6098697.1"/>
    <property type="molecule type" value="Genomic_DNA"/>
</dbReference>
<dbReference type="PROSITE" id="PS51257">
    <property type="entry name" value="PROKAR_LIPOPROTEIN"/>
    <property type="match status" value="1"/>
</dbReference>
<feature type="compositionally biased region" description="Basic and acidic residues" evidence="1">
    <location>
        <begin position="33"/>
        <end position="45"/>
    </location>
</feature>
<gene>
    <name evidence="3" type="ORF">HXA33_19495</name>
</gene>
<name>A0A9Q4B665_SALAG</name>
<feature type="signal peptide" evidence="2">
    <location>
        <begin position="1"/>
        <end position="20"/>
    </location>
</feature>
<evidence type="ECO:0000256" key="1">
    <source>
        <dbReference type="SAM" id="MobiDB-lite"/>
    </source>
</evidence>
<dbReference type="AlphaFoldDB" id="A0A9Q4B665"/>
<evidence type="ECO:0000256" key="2">
    <source>
        <dbReference type="SAM" id="SignalP"/>
    </source>
</evidence>
<proteinExistence type="predicted"/>
<accession>A0A9Q4B665</accession>
<comment type="caution">
    <text evidence="3">The sequence shown here is derived from an EMBL/GenBank/DDBJ whole genome shotgun (WGS) entry which is preliminary data.</text>
</comment>
<evidence type="ECO:0008006" key="5">
    <source>
        <dbReference type="Google" id="ProtNLM"/>
    </source>
</evidence>
<feature type="region of interest" description="Disordered" evidence="1">
    <location>
        <begin position="29"/>
        <end position="52"/>
    </location>
</feature>
<sequence length="217" mass="24721">MARPLLFFTILIFLTNVVTGCSQNNDVTNTNIEEPKHSEETETSTRHNSTWSEVGLSVSSDDTLLVQDLSAFFHAIAAENEESYFFYLNQLENAIDVQMTISHHHDRYLTSALRVSNNIKQLECKTPEMKFVKSHYLQGVSQHIETVEAIEPHIDAINNDSHHLNIITEFNEGITSGHEEIALAFIQILKIVEKTDTDKVPDLKPIKEHVHLYYEAS</sequence>
<dbReference type="RefSeq" id="WP_257823086.1">
    <property type="nucleotide sequence ID" value="NZ_JABXYM010000002.1"/>
</dbReference>
<keyword evidence="2" id="KW-0732">Signal</keyword>